<evidence type="ECO:0000313" key="4">
    <source>
        <dbReference type="EMBL" id="MBU7596388.1"/>
    </source>
</evidence>
<dbReference type="Proteomes" id="UP000694501">
    <property type="component" value="Unassembled WGS sequence"/>
</dbReference>
<feature type="domain" description="Arginyl tRNA synthetase N-terminal" evidence="3">
    <location>
        <begin position="4"/>
        <end position="94"/>
    </location>
</feature>
<feature type="region of interest" description="Disordered" evidence="1">
    <location>
        <begin position="234"/>
        <end position="267"/>
    </location>
</feature>
<feature type="domain" description="DALR anticodon binding" evidence="2">
    <location>
        <begin position="186"/>
        <end position="332"/>
    </location>
</feature>
<evidence type="ECO:0000259" key="3">
    <source>
        <dbReference type="SMART" id="SM01016"/>
    </source>
</evidence>
<dbReference type="GO" id="GO:0006420">
    <property type="term" value="P:arginyl-tRNA aminoacylation"/>
    <property type="evidence" value="ECO:0007669"/>
    <property type="project" value="InterPro"/>
</dbReference>
<dbReference type="InterPro" id="IPR036695">
    <property type="entry name" value="Arg-tRNA-synth_N_sf"/>
</dbReference>
<feature type="compositionally biased region" description="Basic and acidic residues" evidence="1">
    <location>
        <begin position="234"/>
        <end position="254"/>
    </location>
</feature>
<reference evidence="4" key="1">
    <citation type="submission" date="2021-06" db="EMBL/GenBank/DDBJ databases">
        <title>Sequencing of actinobacteria type strains.</title>
        <authorList>
            <person name="Nguyen G.-S."/>
            <person name="Wentzel A."/>
        </authorList>
    </citation>
    <scope>NUCLEOTIDE SEQUENCE</scope>
    <source>
        <strain evidence="4">P38-E01</strain>
    </source>
</reference>
<dbReference type="Pfam" id="PF03485">
    <property type="entry name" value="Arg_tRNA_synt_N"/>
    <property type="match status" value="1"/>
</dbReference>
<accession>A0A949N6W0</accession>
<dbReference type="GO" id="GO:0005737">
    <property type="term" value="C:cytoplasm"/>
    <property type="evidence" value="ECO:0007669"/>
    <property type="project" value="InterPro"/>
</dbReference>
<dbReference type="InterPro" id="IPR008909">
    <property type="entry name" value="DALR_anticod-bd"/>
</dbReference>
<dbReference type="Gene3D" id="1.10.730.10">
    <property type="entry name" value="Isoleucyl-tRNA Synthetase, Domain 1"/>
    <property type="match status" value="1"/>
</dbReference>
<evidence type="ECO:0000259" key="2">
    <source>
        <dbReference type="SMART" id="SM00836"/>
    </source>
</evidence>
<dbReference type="Gene3D" id="3.30.1360.70">
    <property type="entry name" value="Arginyl tRNA synthetase N-terminal domain"/>
    <property type="match status" value="1"/>
</dbReference>
<dbReference type="SMART" id="SM01016">
    <property type="entry name" value="Arg_tRNA_synt_N"/>
    <property type="match status" value="1"/>
</dbReference>
<protein>
    <recommendedName>
        <fullName evidence="6">Arginine--tRNA ligase</fullName>
    </recommendedName>
</protein>
<feature type="compositionally biased region" description="Basic and acidic residues" evidence="1">
    <location>
        <begin position="125"/>
        <end position="143"/>
    </location>
</feature>
<comment type="caution">
    <text evidence="4">The sequence shown here is derived from an EMBL/GenBank/DDBJ whole genome shotgun (WGS) entry which is preliminary data.</text>
</comment>
<gene>
    <name evidence="4" type="ORF">JGS22_001715</name>
</gene>
<dbReference type="InterPro" id="IPR005148">
    <property type="entry name" value="Arg-tRNA-synth_N"/>
</dbReference>
<keyword evidence="5" id="KW-1185">Reference proteome</keyword>
<name>A0A949N6W0_9ACTN</name>
<dbReference type="RefSeq" id="WP_211039842.1">
    <property type="nucleotide sequence ID" value="NZ_JAELVF020000001.1"/>
</dbReference>
<dbReference type="GO" id="GO:0005524">
    <property type="term" value="F:ATP binding"/>
    <property type="evidence" value="ECO:0007669"/>
    <property type="project" value="InterPro"/>
</dbReference>
<evidence type="ECO:0000313" key="5">
    <source>
        <dbReference type="Proteomes" id="UP000694501"/>
    </source>
</evidence>
<dbReference type="GO" id="GO:0004814">
    <property type="term" value="F:arginine-tRNA ligase activity"/>
    <property type="evidence" value="ECO:0007669"/>
    <property type="project" value="InterPro"/>
</dbReference>
<evidence type="ECO:0008006" key="6">
    <source>
        <dbReference type="Google" id="ProtNLM"/>
    </source>
</evidence>
<evidence type="ECO:0000256" key="1">
    <source>
        <dbReference type="SAM" id="MobiDB-lite"/>
    </source>
</evidence>
<proteinExistence type="predicted"/>
<dbReference type="SMART" id="SM00836">
    <property type="entry name" value="DALR_1"/>
    <property type="match status" value="1"/>
</dbReference>
<dbReference type="AlphaFoldDB" id="A0A949N6W0"/>
<dbReference type="EMBL" id="JAELVF020000001">
    <property type="protein sequence ID" value="MBU7596388.1"/>
    <property type="molecule type" value="Genomic_DNA"/>
</dbReference>
<organism evidence="4 5">
    <name type="scientific">Streptomyces tardus</name>
    <dbReference type="NCBI Taxonomy" id="2780544"/>
    <lineage>
        <taxon>Bacteria</taxon>
        <taxon>Bacillati</taxon>
        <taxon>Actinomycetota</taxon>
        <taxon>Actinomycetes</taxon>
        <taxon>Kitasatosporales</taxon>
        <taxon>Streptomycetaceae</taxon>
        <taxon>Streptomyces</taxon>
    </lineage>
</organism>
<dbReference type="SUPFAM" id="SSF55190">
    <property type="entry name" value="Arginyl-tRNA synthetase (ArgRS), N-terminal 'additional' domain"/>
    <property type="match status" value="1"/>
</dbReference>
<sequence>MTPNQLQRVLLQALSHAIADGELPASAATGPERVTLRKPPHGDADFASPLALRLAPVTGHSAREIAEILRDRLAQEEEIGRAEVAGPGFLNITLRRSAHTELVRTLLTRRPDGRTAHGTSPTEAPDQRDVPDQRDTPDQRDVPEQWDVPELPVPPEDPAADAARWAALTGSAISYERRDSQPLFRIQYARSRSWALVEGARALGFTAEPGDYRRRSELALLTLLADTAHLADRTRTRADARADARAATHARDGRPSGADEPPVGGPALAHHLRAVADAFLTFTSAPGAPSVLPRGDEKPEAAHRSRLALAEATGTVLAGGLSQLGISAPHYL</sequence>
<feature type="region of interest" description="Disordered" evidence="1">
    <location>
        <begin position="106"/>
        <end position="158"/>
    </location>
</feature>